<comment type="subcellular location">
    <subcellularLocation>
        <location evidence="1">Membrane</location>
    </subcellularLocation>
</comment>
<evidence type="ECO:0000313" key="5">
    <source>
        <dbReference type="EMBL" id="ABG59686.1"/>
    </source>
</evidence>
<evidence type="ECO:0000256" key="2">
    <source>
        <dbReference type="ARBA" id="ARBA00023136"/>
    </source>
</evidence>
<evidence type="ECO:0000256" key="3">
    <source>
        <dbReference type="SAM" id="SignalP"/>
    </source>
</evidence>
<feature type="domain" description="POTRA" evidence="4">
    <location>
        <begin position="33"/>
        <end position="109"/>
    </location>
</feature>
<name>A0A6N4STP1_CYTH3</name>
<dbReference type="KEGG" id="chu:CHU_2430"/>
<dbReference type="RefSeq" id="WP_011585800.1">
    <property type="nucleotide sequence ID" value="NC_008255.1"/>
</dbReference>
<protein>
    <submittedName>
        <fullName evidence="5">Outer membrane protein</fullName>
    </submittedName>
</protein>
<dbReference type="Pfam" id="PF07244">
    <property type="entry name" value="POTRA"/>
    <property type="match status" value="1"/>
</dbReference>
<dbReference type="AlphaFoldDB" id="A0A6N4STP1"/>
<evidence type="ECO:0000256" key="1">
    <source>
        <dbReference type="ARBA" id="ARBA00004370"/>
    </source>
</evidence>
<accession>A0A6N4STP1</accession>
<reference evidence="5 6" key="1">
    <citation type="journal article" date="2007" name="Appl. Environ. Microbiol.">
        <title>Genome sequence of the cellulolytic gliding bacterium Cytophaga hutchinsonii.</title>
        <authorList>
            <person name="Xie G."/>
            <person name="Bruce D.C."/>
            <person name="Challacombe J.F."/>
            <person name="Chertkov O."/>
            <person name="Detter J.C."/>
            <person name="Gilna P."/>
            <person name="Han C.S."/>
            <person name="Lucas S."/>
            <person name="Misra M."/>
            <person name="Myers G.L."/>
            <person name="Richardson P."/>
            <person name="Tapia R."/>
            <person name="Thayer N."/>
            <person name="Thompson L.S."/>
            <person name="Brettin T.S."/>
            <person name="Henrissat B."/>
            <person name="Wilson D.B."/>
            <person name="McBride M.J."/>
        </authorList>
    </citation>
    <scope>NUCLEOTIDE SEQUENCE [LARGE SCALE GENOMIC DNA]</scope>
    <source>
        <strain evidence="6">ATCC 33406 / DSM 1761 / CIP 103989 / NBRC 15051 / NCIMB 9469 / D465</strain>
    </source>
</reference>
<feature type="chain" id="PRO_5026681109" evidence="3">
    <location>
        <begin position="26"/>
        <end position="473"/>
    </location>
</feature>
<evidence type="ECO:0000259" key="4">
    <source>
        <dbReference type="PROSITE" id="PS51779"/>
    </source>
</evidence>
<dbReference type="Proteomes" id="UP000001822">
    <property type="component" value="Chromosome"/>
</dbReference>
<dbReference type="Gene3D" id="3.10.20.310">
    <property type="entry name" value="membrane protein fhac"/>
    <property type="match status" value="1"/>
</dbReference>
<dbReference type="Pfam" id="PF01103">
    <property type="entry name" value="Omp85"/>
    <property type="match status" value="1"/>
</dbReference>
<dbReference type="PROSITE" id="PS51779">
    <property type="entry name" value="POTRA"/>
    <property type="match status" value="1"/>
</dbReference>
<organism evidence="5 6">
    <name type="scientific">Cytophaga hutchinsonii (strain ATCC 33406 / DSM 1761 / CIP 103989 / NBRC 15051 / NCIMB 9469 / D465)</name>
    <dbReference type="NCBI Taxonomy" id="269798"/>
    <lineage>
        <taxon>Bacteria</taxon>
        <taxon>Pseudomonadati</taxon>
        <taxon>Bacteroidota</taxon>
        <taxon>Cytophagia</taxon>
        <taxon>Cytophagales</taxon>
        <taxon>Cytophagaceae</taxon>
        <taxon>Cytophaga</taxon>
    </lineage>
</organism>
<evidence type="ECO:0000313" key="6">
    <source>
        <dbReference type="Proteomes" id="UP000001822"/>
    </source>
</evidence>
<feature type="signal peptide" evidence="3">
    <location>
        <begin position="1"/>
        <end position="25"/>
    </location>
</feature>
<dbReference type="InterPro" id="IPR034746">
    <property type="entry name" value="POTRA"/>
</dbReference>
<proteinExistence type="predicted"/>
<dbReference type="OrthoDB" id="9768717at2"/>
<sequence>MYSILKHILFLLPFFASVSICVAQADSSASSYIIIDSIQIIGNKRTKTFIIERELDLKKGDSVLTKSLAARIARTQNRLFNTSLFLETNTELISKDAIHKIVQVTVKERFYTYIVPIVGLADRNFNEWWVQRDHKLNRLDLGIYFLQKNMRGRNESMKIKAEFGFTKKIEFTYTIPYLTKSRKLGLIYYIGYILNKQVAYNTLDNKLFYVEGDRFIRERFGTGLTFTYRGSFYVEHQLGATYYNNAIGDTVSQLNPTYFLEGRTKQEFISLKYSLIRDHRDIRYYALKGTYLRLDVEQMGLGISNAVSLTSFKGEISVFKPLINRFNIAATLKGKYSTPVTQPYFNQRGLGYDKETVSGYEQYVIDGQKYLITKLNLKFKLLDWNLHLNGFPEDRFTKVPFKIFLKAYMDMGYVWDNRRDVYATGNKHYANMYLPGGGVGFDFVSYYDFVMRVEYSVNRDLQSGVFINFKAGI</sequence>
<keyword evidence="3" id="KW-0732">Signal</keyword>
<gene>
    <name evidence="5" type="ordered locus">CHU_2430</name>
</gene>
<dbReference type="InterPro" id="IPR000184">
    <property type="entry name" value="Bac_surfAg_D15"/>
</dbReference>
<dbReference type="InterPro" id="IPR010827">
    <property type="entry name" value="BamA/TamA_POTRA"/>
</dbReference>
<keyword evidence="2" id="KW-0472">Membrane</keyword>
<dbReference type="GO" id="GO:0019867">
    <property type="term" value="C:outer membrane"/>
    <property type="evidence" value="ECO:0007669"/>
    <property type="project" value="InterPro"/>
</dbReference>
<dbReference type="Gene3D" id="2.40.160.50">
    <property type="entry name" value="membrane protein fhac: a member of the omp85/tpsb transporter family"/>
    <property type="match status" value="1"/>
</dbReference>
<keyword evidence="6" id="KW-1185">Reference proteome</keyword>
<dbReference type="EMBL" id="CP000383">
    <property type="protein sequence ID" value="ABG59686.1"/>
    <property type="molecule type" value="Genomic_DNA"/>
</dbReference>